<dbReference type="HAMAP" id="MF_00135">
    <property type="entry name" value="PRAI"/>
    <property type="match status" value="1"/>
</dbReference>
<comment type="similarity">
    <text evidence="9">Belongs to the TrpF family.</text>
</comment>
<evidence type="ECO:0000256" key="6">
    <source>
        <dbReference type="ARBA" id="ARBA00022822"/>
    </source>
</evidence>
<dbReference type="SUPFAM" id="SSF51366">
    <property type="entry name" value="Ribulose-phoshate binding barrel"/>
    <property type="match status" value="1"/>
</dbReference>
<accession>A0A8G2FLJ9</accession>
<keyword evidence="8 9" id="KW-0413">Isomerase</keyword>
<dbReference type="GO" id="GO:0000162">
    <property type="term" value="P:L-tryptophan biosynthetic process"/>
    <property type="evidence" value="ECO:0007669"/>
    <property type="project" value="UniProtKB-UniRule"/>
</dbReference>
<dbReference type="UniPathway" id="UPA00035">
    <property type="reaction ID" value="UER00042"/>
</dbReference>
<dbReference type="InterPro" id="IPR001240">
    <property type="entry name" value="PRAI_dom"/>
</dbReference>
<evidence type="ECO:0000256" key="7">
    <source>
        <dbReference type="ARBA" id="ARBA00023141"/>
    </source>
</evidence>
<evidence type="ECO:0000256" key="3">
    <source>
        <dbReference type="ARBA" id="ARBA00012572"/>
    </source>
</evidence>
<reference evidence="11 12" key="1">
    <citation type="submission" date="2017-01" db="EMBL/GenBank/DDBJ databases">
        <authorList>
            <person name="Varghese N."/>
            <person name="Submissions S."/>
        </authorList>
    </citation>
    <scope>NUCLEOTIDE SEQUENCE [LARGE SCALE GENOMIC DNA]</scope>
    <source>
        <strain evidence="11 12">ATCC 35905</strain>
    </source>
</reference>
<gene>
    <name evidence="9" type="primary">trpF</name>
    <name evidence="11" type="ORF">SAMN05421828_11671</name>
</gene>
<dbReference type="Pfam" id="PF00697">
    <property type="entry name" value="PRAI"/>
    <property type="match status" value="1"/>
</dbReference>
<proteinExistence type="inferred from homology"/>
<dbReference type="Gene3D" id="3.20.20.70">
    <property type="entry name" value="Aldolase class I"/>
    <property type="match status" value="1"/>
</dbReference>
<dbReference type="OrthoDB" id="9796196at2"/>
<evidence type="ECO:0000256" key="1">
    <source>
        <dbReference type="ARBA" id="ARBA00001164"/>
    </source>
</evidence>
<keyword evidence="7 9" id="KW-0057">Aromatic amino acid biosynthesis</keyword>
<sequence length="205" mass="21138">MARTKICGINTAAAYRAAVEAGADWVGLNFYPRSPRYITGPQAAALGADGTVPRVGLFVAPDAAMIATVLAATSLDILQLYTDAATCRTLRAAFGLPVWRAVGVATAADLPTDDEGLDGFIIESKPPAGADRPGGNAVVLDWSVTQDWQAPSPWLLAGGLTPDNVAEAIARSGTTAVDVSSGVETTPGLKSSDLMQHFVRAARGT</sequence>
<dbReference type="PANTHER" id="PTHR42894">
    <property type="entry name" value="N-(5'-PHOSPHORIBOSYL)ANTHRANILATE ISOMERASE"/>
    <property type="match status" value="1"/>
</dbReference>
<dbReference type="EMBL" id="FTNE01000016">
    <property type="protein sequence ID" value="SIR13589.1"/>
    <property type="molecule type" value="Genomic_DNA"/>
</dbReference>
<protein>
    <recommendedName>
        <fullName evidence="4 9">N-(5'-phosphoribosyl)anthranilate isomerase</fullName>
        <shortName evidence="9">PRAI</shortName>
        <ecNumber evidence="3 9">5.3.1.24</ecNumber>
    </recommendedName>
</protein>
<dbReference type="EC" id="5.3.1.24" evidence="3 9"/>
<keyword evidence="6 9" id="KW-0822">Tryptophan biosynthesis</keyword>
<organism evidence="11 12">
    <name type="scientific">Acidiphilium rubrum</name>
    <dbReference type="NCBI Taxonomy" id="526"/>
    <lineage>
        <taxon>Bacteria</taxon>
        <taxon>Pseudomonadati</taxon>
        <taxon>Pseudomonadota</taxon>
        <taxon>Alphaproteobacteria</taxon>
        <taxon>Acetobacterales</taxon>
        <taxon>Acidocellaceae</taxon>
        <taxon>Acidiphilium</taxon>
    </lineage>
</organism>
<comment type="pathway">
    <text evidence="2 9">Amino-acid biosynthesis; L-tryptophan biosynthesis; L-tryptophan from chorismate: step 3/5.</text>
</comment>
<evidence type="ECO:0000313" key="12">
    <source>
        <dbReference type="Proteomes" id="UP000186308"/>
    </source>
</evidence>
<dbReference type="CDD" id="cd00405">
    <property type="entry name" value="PRAI"/>
    <property type="match status" value="1"/>
</dbReference>
<evidence type="ECO:0000256" key="8">
    <source>
        <dbReference type="ARBA" id="ARBA00023235"/>
    </source>
</evidence>
<comment type="caution">
    <text evidence="11">The sequence shown here is derived from an EMBL/GenBank/DDBJ whole genome shotgun (WGS) entry which is preliminary data.</text>
</comment>
<dbReference type="InterPro" id="IPR011060">
    <property type="entry name" value="RibuloseP-bd_barrel"/>
</dbReference>
<evidence type="ECO:0000256" key="2">
    <source>
        <dbReference type="ARBA" id="ARBA00004664"/>
    </source>
</evidence>
<evidence type="ECO:0000256" key="4">
    <source>
        <dbReference type="ARBA" id="ARBA00022272"/>
    </source>
</evidence>
<dbReference type="AlphaFoldDB" id="A0A8G2FLJ9"/>
<evidence type="ECO:0000313" key="11">
    <source>
        <dbReference type="EMBL" id="SIR13589.1"/>
    </source>
</evidence>
<keyword evidence="12" id="KW-1185">Reference proteome</keyword>
<dbReference type="Proteomes" id="UP000186308">
    <property type="component" value="Unassembled WGS sequence"/>
</dbReference>
<dbReference type="GO" id="GO:0004640">
    <property type="term" value="F:phosphoribosylanthranilate isomerase activity"/>
    <property type="evidence" value="ECO:0007669"/>
    <property type="project" value="UniProtKB-UniRule"/>
</dbReference>
<comment type="catalytic activity">
    <reaction evidence="1 9">
        <text>N-(5-phospho-beta-D-ribosyl)anthranilate = 1-(2-carboxyphenylamino)-1-deoxy-D-ribulose 5-phosphate</text>
        <dbReference type="Rhea" id="RHEA:21540"/>
        <dbReference type="ChEBI" id="CHEBI:18277"/>
        <dbReference type="ChEBI" id="CHEBI:58613"/>
        <dbReference type="EC" id="5.3.1.24"/>
    </reaction>
</comment>
<name>A0A8G2FLJ9_ACIRU</name>
<evidence type="ECO:0000256" key="5">
    <source>
        <dbReference type="ARBA" id="ARBA00022605"/>
    </source>
</evidence>
<dbReference type="PANTHER" id="PTHR42894:SF1">
    <property type="entry name" value="N-(5'-PHOSPHORIBOSYL)ANTHRANILATE ISOMERASE"/>
    <property type="match status" value="1"/>
</dbReference>
<dbReference type="InterPro" id="IPR044643">
    <property type="entry name" value="TrpF_fam"/>
</dbReference>
<dbReference type="RefSeq" id="WP_029313291.1">
    <property type="nucleotide sequence ID" value="NZ_FTNE01000016.1"/>
</dbReference>
<feature type="domain" description="N-(5'phosphoribosyl) anthranilate isomerase (PRAI)" evidence="10">
    <location>
        <begin position="5"/>
        <end position="200"/>
    </location>
</feature>
<keyword evidence="5 9" id="KW-0028">Amino-acid biosynthesis</keyword>
<evidence type="ECO:0000259" key="10">
    <source>
        <dbReference type="Pfam" id="PF00697"/>
    </source>
</evidence>
<evidence type="ECO:0000256" key="9">
    <source>
        <dbReference type="HAMAP-Rule" id="MF_00135"/>
    </source>
</evidence>
<dbReference type="InterPro" id="IPR013785">
    <property type="entry name" value="Aldolase_TIM"/>
</dbReference>